<organism evidence="8 10">
    <name type="scientific">[Ruminococcus] torques</name>
    <dbReference type="NCBI Taxonomy" id="33039"/>
    <lineage>
        <taxon>Bacteria</taxon>
        <taxon>Bacillati</taxon>
        <taxon>Bacillota</taxon>
        <taxon>Clostridia</taxon>
        <taxon>Lachnospirales</taxon>
        <taxon>Lachnospiraceae</taxon>
        <taxon>Mediterraneibacter</taxon>
    </lineage>
</organism>
<dbReference type="Proteomes" id="UP000095787">
    <property type="component" value="Unassembled WGS sequence"/>
</dbReference>
<evidence type="ECO:0000256" key="4">
    <source>
        <dbReference type="SAM" id="MobiDB-lite"/>
    </source>
</evidence>
<dbReference type="Pfam" id="PF17802">
    <property type="entry name" value="SpaA"/>
    <property type="match status" value="3"/>
</dbReference>
<reference evidence="9 11" key="2">
    <citation type="journal article" date="2019" name="Science, e1252229">
        <title>Invertible promoters mediate bacterial phase variation, antibiotic resistance, and host adaptation in the gut.</title>
        <authorList>
            <person name="Jiang X."/>
            <person name="Hall A.B."/>
            <person name="Arthur T.D."/>
            <person name="Plichta D.R."/>
            <person name="Covington C.T."/>
            <person name="Poyet M."/>
            <person name="Crothers J."/>
            <person name="Moses P.L."/>
            <person name="Tolonen A.C."/>
            <person name="Vlamakis H."/>
            <person name="Alm E.J."/>
            <person name="Xavier R.J."/>
        </authorList>
    </citation>
    <scope>NUCLEOTIDE SEQUENCE [LARGE SCALE GENOMIC DNA]</scope>
    <source>
        <strain evidence="9">Aa_0143</strain>
        <strain evidence="11">aa_0143</strain>
    </source>
</reference>
<evidence type="ECO:0000256" key="5">
    <source>
        <dbReference type="SAM" id="Phobius"/>
    </source>
</evidence>
<comment type="similarity">
    <text evidence="1">Belongs to the serine-aspartate repeat-containing protein (SDr) family.</text>
</comment>
<keyword evidence="5" id="KW-1133">Transmembrane helix</keyword>
<feature type="region of interest" description="Disordered" evidence="4">
    <location>
        <begin position="546"/>
        <end position="565"/>
    </location>
</feature>
<feature type="domain" description="SpaA-like prealbumin fold" evidence="7">
    <location>
        <begin position="458"/>
        <end position="542"/>
    </location>
</feature>
<keyword evidence="2" id="KW-0964">Secreted</keyword>
<feature type="transmembrane region" description="Helical" evidence="5">
    <location>
        <begin position="928"/>
        <end position="947"/>
    </location>
</feature>
<evidence type="ECO:0000256" key="2">
    <source>
        <dbReference type="ARBA" id="ARBA00022525"/>
    </source>
</evidence>
<proteinExistence type="inferred from homology"/>
<feature type="domain" description="SpaA-like prealbumin fold" evidence="7">
    <location>
        <begin position="801"/>
        <end position="890"/>
    </location>
</feature>
<evidence type="ECO:0000313" key="9">
    <source>
        <dbReference type="EMBL" id="RYS82234.1"/>
    </source>
</evidence>
<dbReference type="RefSeq" id="WP_004845600.1">
    <property type="nucleotide sequence ID" value="NZ_CATVPX010000020.1"/>
</dbReference>
<evidence type="ECO:0000256" key="1">
    <source>
        <dbReference type="ARBA" id="ARBA00007257"/>
    </source>
</evidence>
<protein>
    <submittedName>
        <fullName evidence="8">Predicted outer membrane protein</fullName>
    </submittedName>
</protein>
<dbReference type="InterPro" id="IPR041033">
    <property type="entry name" value="SpaA_PFL_dom_1"/>
</dbReference>
<keyword evidence="5" id="KW-0812">Transmembrane</keyword>
<feature type="signal peptide" evidence="6">
    <location>
        <begin position="1"/>
        <end position="23"/>
    </location>
</feature>
<accession>A0A174A3S0</accession>
<dbReference type="EMBL" id="CYZO01000009">
    <property type="protein sequence ID" value="CUN83164.1"/>
    <property type="molecule type" value="Genomic_DNA"/>
</dbReference>
<dbReference type="EMBL" id="RCYR01000001">
    <property type="protein sequence ID" value="RYS82234.1"/>
    <property type="molecule type" value="Genomic_DNA"/>
</dbReference>
<keyword evidence="3 6" id="KW-0732">Signal</keyword>
<dbReference type="PANTHER" id="PTHR36108">
    <property type="entry name" value="COLOSSIN-B-RELATED"/>
    <property type="match status" value="1"/>
</dbReference>
<dbReference type="Proteomes" id="UP000292665">
    <property type="component" value="Unassembled WGS sequence"/>
</dbReference>
<feature type="domain" description="SpaA-like prealbumin fold" evidence="7">
    <location>
        <begin position="661"/>
        <end position="775"/>
    </location>
</feature>
<reference evidence="8 10" key="1">
    <citation type="submission" date="2015-09" db="EMBL/GenBank/DDBJ databases">
        <authorList>
            <consortium name="Pathogen Informatics"/>
        </authorList>
    </citation>
    <scope>NUCLEOTIDE SEQUENCE [LARGE SCALE GENOMIC DNA]</scope>
    <source>
        <strain evidence="8 10">2789STDY5834841</strain>
    </source>
</reference>
<dbReference type="InterPro" id="IPR013783">
    <property type="entry name" value="Ig-like_fold"/>
</dbReference>
<evidence type="ECO:0000313" key="11">
    <source>
        <dbReference type="Proteomes" id="UP000292665"/>
    </source>
</evidence>
<gene>
    <name evidence="9" type="ORF">EAI93_00565</name>
    <name evidence="8" type="ORF">ERS852456_00925</name>
</gene>
<sequence length="952" mass="104981">MNKIKRGVSLLLCSLLFGSAVTLGNVADVQAGKQIKTETKQTINNTKTKKKVSDDQTSGKTGRNEENKAGEGAQTDIAESKVTFFVLPVYTQGTTAISIDRDIGIGQIMDVGFTDRNFAVAVYDSLFEAGWMGTPGQSVKEVLGSFTGMIKADGYARKVTYIASAQMATFIPSFEIKDISKEFNTQEEANKYLESLVDEPGAVQYANKKVEKKTEQLDTQKPENELIKSIEGIEWLRKAGMIDLENNAISDLSPLSINYLESLGSAEGLTDIDEGKKWFGEQLRNTHLNISLNPVRKYPVIAGGRLIIKQTLDQAFKLGADPVILIKPEDNSDENIKNINLSIPYIERGGLRIEILKDQDATMIQSTNIDGAYLDYDKLTDEIFPVRNVSSSGYVRCGLGTDNVLWYYGTAENAETDMSTIGSSSMKFLINHMIRIYVKVKPEPAETKLTLTKTVAGTDEGRFRPVKDAKFKLYKAVRDEEGNFVKGELYQPDEYITDEEGKINFSTEIPNGDYCFAETEAPEGFELNSDPVFFSVGGGEMEITGGEQTVTPTEGESTSAGENSTYIDRYSPDVNIKVTPGTGMVLDQIIVTYFDRKTQKNTGKTFTNETGEAAKNAAEFINKGKGDEKEAGVIDGTVTVQPIYRLKANLTVGNDREKTDFVFKKVSAEDQTVMEGVRFKLTCNHKHDKKCKGLISPESCTHAHNDKTGFVDEQGCTWSAEEVSKADGIVKFSELVSGEYILSEEATLDGFILPEGTWTVTVDAHKDEVKVEKTEKDDSTVPQFEKKDGILQVENEPTVPFSFIKVDEKTGNELAGAEFTLYQGDENDADKWSIVGGPVVSSEEGIVDFGRLKQGEYFLKETKAPKGYLKPTGYWKVTIAVTDDASKKVTFEARGDVPAISGNHIEGFKVSNRETSLLPKMGGNGTKIFVFSGFMIICCSLVLYFRFKRKGA</sequence>
<evidence type="ECO:0000313" key="10">
    <source>
        <dbReference type="Proteomes" id="UP000095787"/>
    </source>
</evidence>
<dbReference type="PANTHER" id="PTHR36108:SF13">
    <property type="entry name" value="COLOSSIN-B-RELATED"/>
    <property type="match status" value="1"/>
</dbReference>
<keyword evidence="5" id="KW-0472">Membrane</keyword>
<evidence type="ECO:0000256" key="3">
    <source>
        <dbReference type="ARBA" id="ARBA00022729"/>
    </source>
</evidence>
<evidence type="ECO:0000256" key="6">
    <source>
        <dbReference type="SAM" id="SignalP"/>
    </source>
</evidence>
<evidence type="ECO:0000313" key="8">
    <source>
        <dbReference type="EMBL" id="CUN83164.1"/>
    </source>
</evidence>
<name>A0A174A3S0_9FIRM</name>
<evidence type="ECO:0000259" key="7">
    <source>
        <dbReference type="Pfam" id="PF17802"/>
    </source>
</evidence>
<feature type="chain" id="PRO_5044549799" evidence="6">
    <location>
        <begin position="24"/>
        <end position="952"/>
    </location>
</feature>
<feature type="region of interest" description="Disordered" evidence="4">
    <location>
        <begin position="42"/>
        <end position="73"/>
    </location>
</feature>
<dbReference type="GeneID" id="97329113"/>
<dbReference type="Gene3D" id="2.60.40.10">
    <property type="entry name" value="Immunoglobulins"/>
    <property type="match status" value="3"/>
</dbReference>
<dbReference type="AlphaFoldDB" id="A0A174A3S0"/>